<feature type="compositionally biased region" description="Low complexity" evidence="2">
    <location>
        <begin position="307"/>
        <end position="325"/>
    </location>
</feature>
<evidence type="ECO:0000313" key="3">
    <source>
        <dbReference type="EMBL" id="KAK0521602.1"/>
    </source>
</evidence>
<name>A0AAN6G4Y8_9BASI</name>
<protein>
    <submittedName>
        <fullName evidence="3">Uncharacterized protein</fullName>
    </submittedName>
</protein>
<keyword evidence="4" id="KW-1185">Reference proteome</keyword>
<reference evidence="3" key="1">
    <citation type="journal article" date="2023" name="PhytoFront">
        <title>Draft Genome Resources of Seven Strains of Tilletia horrida, Causal Agent of Kernel Smut of Rice.</title>
        <authorList>
            <person name="Khanal S."/>
            <person name="Antony Babu S."/>
            <person name="Zhou X.G."/>
        </authorList>
    </citation>
    <scope>NUCLEOTIDE SEQUENCE</scope>
    <source>
        <strain evidence="3">TX3</strain>
    </source>
</reference>
<feature type="compositionally biased region" description="Basic and acidic residues" evidence="2">
    <location>
        <begin position="293"/>
        <end position="306"/>
    </location>
</feature>
<dbReference type="AlphaFoldDB" id="A0AAN6G4Y8"/>
<dbReference type="SUPFAM" id="SSF53067">
    <property type="entry name" value="Actin-like ATPase domain"/>
    <property type="match status" value="2"/>
</dbReference>
<accession>A0AAN6G4Y8</accession>
<dbReference type="InterPro" id="IPR004000">
    <property type="entry name" value="Actin"/>
</dbReference>
<comment type="caution">
    <text evidence="3">The sequence shown here is derived from an EMBL/GenBank/DDBJ whole genome shotgun (WGS) entry which is preliminary data.</text>
</comment>
<feature type="region of interest" description="Disordered" evidence="2">
    <location>
        <begin position="386"/>
        <end position="408"/>
    </location>
</feature>
<gene>
    <name evidence="3" type="ORF">OC842_006725</name>
</gene>
<sequence>MSREAKCVVIVHGGYSIRAGMGMHDLFQQPSVTLNARVGLSRAWLKQRRRSGESEPPLPQAADYLVGQALDDALAANPSDIITYRPLQGSHVADWQQLIALWRHLLFDLLRIKRSRNDSHTLLSLPAPVHRDTYTTVAQIFFELFNAPALSIVETPLVSAYAAGTLTGVTVDIGWAGCTITPVVDCEVRHEAIVRTRVGTRLCTVWLAHLLAQDSSIVQELGRLANSSSAASSSSSTQQSAVQNLLVELAQLLVDGGYIRMSDESDSTGTGADGLDDEGNLDIAAALVQGRERDLVEEQERKKEAEAAAAAAEAAANGDGTAAEGGANGSADKTKDEPKSGQPGGSTDPNAVTVDFQGRRITVGPNRFRFAEPMLSDPTLLHSVKLPHMRRERPGSSQAQDVADEEDERGFGAGLHEGERIPSALLDAFNIADDEEVEPHASKDTPANDRASTAPRFDAALPLPEAIALAIQRTLAVTLGNAFLDASIPFSVSDRRLALWENLIITGAPTRIRGFIPAVTAACGLHVGAAAQGQGGPRVGGEEGGMDAGGVPGLGPGTQPRNVRALKVPDYFAEFKERTDLAPFLGASIYTKLTLGNPAGTTFISKEAYNDRGPGAFFTVYPAA</sequence>
<dbReference type="SMART" id="SM00268">
    <property type="entry name" value="ACTIN"/>
    <property type="match status" value="1"/>
</dbReference>
<evidence type="ECO:0000256" key="1">
    <source>
        <dbReference type="RuleBase" id="RU000487"/>
    </source>
</evidence>
<dbReference type="Proteomes" id="UP001176521">
    <property type="component" value="Unassembled WGS sequence"/>
</dbReference>
<comment type="similarity">
    <text evidence="1">Belongs to the actin family.</text>
</comment>
<dbReference type="Gene3D" id="3.30.420.40">
    <property type="match status" value="3"/>
</dbReference>
<organism evidence="3 4">
    <name type="scientific">Tilletia horrida</name>
    <dbReference type="NCBI Taxonomy" id="155126"/>
    <lineage>
        <taxon>Eukaryota</taxon>
        <taxon>Fungi</taxon>
        <taxon>Dikarya</taxon>
        <taxon>Basidiomycota</taxon>
        <taxon>Ustilaginomycotina</taxon>
        <taxon>Exobasidiomycetes</taxon>
        <taxon>Tilletiales</taxon>
        <taxon>Tilletiaceae</taxon>
        <taxon>Tilletia</taxon>
    </lineage>
</organism>
<evidence type="ECO:0000256" key="2">
    <source>
        <dbReference type="SAM" id="MobiDB-lite"/>
    </source>
</evidence>
<evidence type="ECO:0000313" key="4">
    <source>
        <dbReference type="Proteomes" id="UP001176521"/>
    </source>
</evidence>
<feature type="region of interest" description="Disordered" evidence="2">
    <location>
        <begin position="293"/>
        <end position="357"/>
    </location>
</feature>
<dbReference type="EMBL" id="JAPDMQ010000657">
    <property type="protein sequence ID" value="KAK0521602.1"/>
    <property type="molecule type" value="Genomic_DNA"/>
</dbReference>
<dbReference type="Pfam" id="PF00022">
    <property type="entry name" value="Actin"/>
    <property type="match status" value="1"/>
</dbReference>
<dbReference type="InterPro" id="IPR043129">
    <property type="entry name" value="ATPase_NBD"/>
</dbReference>
<proteinExistence type="inferred from homology"/>
<dbReference type="PANTHER" id="PTHR11937">
    <property type="entry name" value="ACTIN"/>
    <property type="match status" value="1"/>
</dbReference>